<dbReference type="InterPro" id="IPR036661">
    <property type="entry name" value="Luciferase-like_sf"/>
</dbReference>
<evidence type="ECO:0000256" key="3">
    <source>
        <dbReference type="ARBA" id="ARBA00023002"/>
    </source>
</evidence>
<comment type="caution">
    <text evidence="8">The sequence shown here is derived from an EMBL/GenBank/DDBJ whole genome shotgun (WGS) entry which is preliminary data.</text>
</comment>
<dbReference type="AlphaFoldDB" id="A0A556AKG9"/>
<evidence type="ECO:0000259" key="7">
    <source>
        <dbReference type="Pfam" id="PF00296"/>
    </source>
</evidence>
<comment type="similarity">
    <text evidence="5">Belongs to the NtaA/SnaA/DszA monooxygenase family.</text>
</comment>
<dbReference type="OrthoDB" id="4505903at2"/>
<keyword evidence="1 6" id="KW-0285">Flavoprotein</keyword>
<feature type="binding site" evidence="6">
    <location>
        <position position="97"/>
    </location>
    <ligand>
        <name>FMN</name>
        <dbReference type="ChEBI" id="CHEBI:58210"/>
    </ligand>
</feature>
<evidence type="ECO:0000313" key="9">
    <source>
        <dbReference type="Proteomes" id="UP000318405"/>
    </source>
</evidence>
<dbReference type="Proteomes" id="UP000318405">
    <property type="component" value="Unassembled WGS sequence"/>
</dbReference>
<dbReference type="PANTHER" id="PTHR30011:SF16">
    <property type="entry name" value="C2H2 FINGER DOMAIN TRANSCRIPTION FACTOR (EUROFUNG)-RELATED"/>
    <property type="match status" value="1"/>
</dbReference>
<evidence type="ECO:0000256" key="6">
    <source>
        <dbReference type="PIRSR" id="PIRSR000337-1"/>
    </source>
</evidence>
<dbReference type="Pfam" id="PF00296">
    <property type="entry name" value="Bac_luciferase"/>
    <property type="match status" value="1"/>
</dbReference>
<evidence type="ECO:0000256" key="5">
    <source>
        <dbReference type="ARBA" id="ARBA00033748"/>
    </source>
</evidence>
<gene>
    <name evidence="8" type="ORF">FOZ76_14105</name>
</gene>
<dbReference type="InterPro" id="IPR051260">
    <property type="entry name" value="Diverse_substr_monoxygenases"/>
</dbReference>
<dbReference type="EMBL" id="VLTJ01000028">
    <property type="protein sequence ID" value="TSH93392.1"/>
    <property type="molecule type" value="Genomic_DNA"/>
</dbReference>
<keyword evidence="4" id="KW-0503">Monooxygenase</keyword>
<evidence type="ECO:0000313" key="8">
    <source>
        <dbReference type="EMBL" id="TSH93392.1"/>
    </source>
</evidence>
<dbReference type="GO" id="GO:0004497">
    <property type="term" value="F:monooxygenase activity"/>
    <property type="evidence" value="ECO:0007669"/>
    <property type="project" value="UniProtKB-KW"/>
</dbReference>
<evidence type="ECO:0000256" key="4">
    <source>
        <dbReference type="ARBA" id="ARBA00023033"/>
    </source>
</evidence>
<dbReference type="PIRSF" id="PIRSF000337">
    <property type="entry name" value="NTA_MOA"/>
    <property type="match status" value="1"/>
</dbReference>
<dbReference type="PANTHER" id="PTHR30011">
    <property type="entry name" value="ALKANESULFONATE MONOOXYGENASE-RELATED"/>
    <property type="match status" value="1"/>
</dbReference>
<dbReference type="NCBIfam" id="TIGR03860">
    <property type="entry name" value="FMN_nitrolo"/>
    <property type="match status" value="1"/>
</dbReference>
<dbReference type="InterPro" id="IPR011251">
    <property type="entry name" value="Luciferase-like_dom"/>
</dbReference>
<protein>
    <submittedName>
        <fullName evidence="8">LLM class flavin-dependent oxidoreductase</fullName>
    </submittedName>
</protein>
<dbReference type="SUPFAM" id="SSF51679">
    <property type="entry name" value="Bacterial luciferase-like"/>
    <property type="match status" value="1"/>
</dbReference>
<dbReference type="GO" id="GO:0016705">
    <property type="term" value="F:oxidoreductase activity, acting on paired donors, with incorporation or reduction of molecular oxygen"/>
    <property type="evidence" value="ECO:0007669"/>
    <property type="project" value="InterPro"/>
</dbReference>
<keyword evidence="2 6" id="KW-0288">FMN</keyword>
<organism evidence="8 9">
    <name type="scientific">Verticiella sediminum</name>
    <dbReference type="NCBI Taxonomy" id="1247510"/>
    <lineage>
        <taxon>Bacteria</taxon>
        <taxon>Pseudomonadati</taxon>
        <taxon>Pseudomonadota</taxon>
        <taxon>Betaproteobacteria</taxon>
        <taxon>Burkholderiales</taxon>
        <taxon>Alcaligenaceae</taxon>
        <taxon>Verticiella</taxon>
    </lineage>
</organism>
<dbReference type="CDD" id="cd01095">
    <property type="entry name" value="Nitrilotriacetate_monoxgenase"/>
    <property type="match status" value="1"/>
</dbReference>
<proteinExistence type="inferred from homology"/>
<feature type="domain" description="Luciferase-like" evidence="7">
    <location>
        <begin position="28"/>
        <end position="385"/>
    </location>
</feature>
<feature type="binding site" evidence="6">
    <location>
        <position position="151"/>
    </location>
    <ligand>
        <name>FMN</name>
        <dbReference type="ChEBI" id="CHEBI:58210"/>
    </ligand>
</feature>
<name>A0A556AKG9_9BURK</name>
<keyword evidence="9" id="KW-1185">Reference proteome</keyword>
<evidence type="ECO:0000256" key="2">
    <source>
        <dbReference type="ARBA" id="ARBA00022643"/>
    </source>
</evidence>
<evidence type="ECO:0000256" key="1">
    <source>
        <dbReference type="ARBA" id="ARBA00022630"/>
    </source>
</evidence>
<accession>A0A556AKG9</accession>
<feature type="binding site" evidence="6">
    <location>
        <position position="222"/>
    </location>
    <ligand>
        <name>FMN</name>
        <dbReference type="ChEBI" id="CHEBI:58210"/>
    </ligand>
</feature>
<dbReference type="InterPro" id="IPR016215">
    <property type="entry name" value="NTA_MOA"/>
</dbReference>
<dbReference type="RefSeq" id="WP_143948910.1">
    <property type="nucleotide sequence ID" value="NZ_BAABMB010000006.1"/>
</dbReference>
<dbReference type="Gene3D" id="3.20.20.30">
    <property type="entry name" value="Luciferase-like domain"/>
    <property type="match status" value="1"/>
</dbReference>
<sequence>MPKQLHLGLFIYPGGHHIAGWRHPSVDAAGLSGLDYYRTMAQLAERGKFDLLFVGDTLFTREKNGRFFGRQAISNLDPVSLLSVLSGVTEKLGLVGTLSTTYHEPAAIAAKYATLDHVSGGRAAWNVVTTWEDKAALNFSRQQAMEKADRYVRGREFLDVCTGLWDSWDDAALVRDAAGGRFCDPALVRPIEHRGDSFQVGGALRLPRPVQGWPVLVQAGGSPPGLEFAALVAEAVFTAQSDLQTARDFRTATHARMAKYGRRPDEVVIMPGLSPLLGSTEAEARRLEDEIGELVHPEVGLWMLSENLGFSLYEYDPDGPLPVEAIRSAKKPTAGAETLLAKIEHDRLNITQSARLIARSRNHQNFVGTPEQLADLMQRWFTEGGCDGFNIMPPYFPAQLEIFVEQVVPELQRRGLFREEYEGSTLRENLGLARPEPGRFQRMMAQGGLA</sequence>
<reference evidence="8 9" key="1">
    <citation type="submission" date="2019-07" db="EMBL/GenBank/DDBJ databases">
        <title>Qingshengfaniella alkalisoli gen. nov., sp. nov., isolated from saline soil.</title>
        <authorList>
            <person name="Xu L."/>
            <person name="Huang X.-X."/>
            <person name="Sun J.-Q."/>
        </authorList>
    </citation>
    <scope>NUCLEOTIDE SEQUENCE [LARGE SCALE GENOMIC DNA]</scope>
    <source>
        <strain evidence="8 9">DSM 27279</strain>
    </source>
</reference>
<keyword evidence="3" id="KW-0560">Oxidoreductase</keyword>
<feature type="binding site" evidence="6">
    <location>
        <position position="56"/>
    </location>
    <ligand>
        <name>FMN</name>
        <dbReference type="ChEBI" id="CHEBI:58210"/>
    </ligand>
</feature>